<dbReference type="EMBL" id="JARKIF010000021">
    <property type="protein sequence ID" value="KAJ7617193.1"/>
    <property type="molecule type" value="Genomic_DNA"/>
</dbReference>
<reference evidence="1" key="1">
    <citation type="submission" date="2023-03" db="EMBL/GenBank/DDBJ databases">
        <title>Massive genome expansion in bonnet fungi (Mycena s.s.) driven by repeated elements and novel gene families across ecological guilds.</title>
        <authorList>
            <consortium name="Lawrence Berkeley National Laboratory"/>
            <person name="Harder C.B."/>
            <person name="Miyauchi S."/>
            <person name="Viragh M."/>
            <person name="Kuo A."/>
            <person name="Thoen E."/>
            <person name="Andreopoulos B."/>
            <person name="Lu D."/>
            <person name="Skrede I."/>
            <person name="Drula E."/>
            <person name="Henrissat B."/>
            <person name="Morin E."/>
            <person name="Kohler A."/>
            <person name="Barry K."/>
            <person name="LaButti K."/>
            <person name="Morin E."/>
            <person name="Salamov A."/>
            <person name="Lipzen A."/>
            <person name="Mereny Z."/>
            <person name="Hegedus B."/>
            <person name="Baldrian P."/>
            <person name="Stursova M."/>
            <person name="Weitz H."/>
            <person name="Taylor A."/>
            <person name="Grigoriev I.V."/>
            <person name="Nagy L.G."/>
            <person name="Martin F."/>
            <person name="Kauserud H."/>
        </authorList>
    </citation>
    <scope>NUCLEOTIDE SEQUENCE</scope>
    <source>
        <strain evidence="1">9284</strain>
    </source>
</reference>
<evidence type="ECO:0000313" key="1">
    <source>
        <dbReference type="EMBL" id="KAJ7617193.1"/>
    </source>
</evidence>
<gene>
    <name evidence="1" type="ORF">FB45DRAFT_1063711</name>
</gene>
<sequence length="537" mass="59677">MALECIERILDLPPEILLVCLSHVDLDDIRSCLKAGNRLLSGIILGSVQIQFRFEQAHAAVHENIFRDPMPSTSERLQELRNREANWLNLTPISKTLVPFKFQPTGIYDLASDVYSVFDYSEDSGRTKIKYTSLKYAERAPGAEWGEIETGKPIVDSGTALSEHDLIAIATRTPTADNDGLVDLQIMLLKFSTGEPHPLAARPILQVHTVEAERGEPVMLIDVLGDTLAFCVLYLNENFEDTNALYVYDWKTGRELIPPVPVDNIGFAFLTRDTLVVPSCTDEWIKVIQIRNASDERRNPPRNLLSLPTLARGHLIISIQTSGKSHPHTGGARPSHAHFIRRADESVILLSCEIHGRTGGPAVEPNVSRETLVLSRPLLQALLSDPEVTLRSAFSEPIPWAKWGPRCARWLDCTRWATRYPLSSCGTRVVAVGADATPTIPVPIRVLDFNPMHVRCAPSALAEVSIRVVGPTNLEAEEDRYVSASFEERLSSEVPYVEITSKEVFAYGALLINNEDLIGVTFQEDGYVKALEFLHFG</sequence>
<accession>A0AAD7BCZ0</accession>
<dbReference type="AlphaFoldDB" id="A0AAD7BCZ0"/>
<name>A0AAD7BCZ0_9AGAR</name>
<evidence type="ECO:0008006" key="3">
    <source>
        <dbReference type="Google" id="ProtNLM"/>
    </source>
</evidence>
<protein>
    <recommendedName>
        <fullName evidence="3">F-box domain-containing protein</fullName>
    </recommendedName>
</protein>
<comment type="caution">
    <text evidence="1">The sequence shown here is derived from an EMBL/GenBank/DDBJ whole genome shotgun (WGS) entry which is preliminary data.</text>
</comment>
<dbReference type="Proteomes" id="UP001221142">
    <property type="component" value="Unassembled WGS sequence"/>
</dbReference>
<proteinExistence type="predicted"/>
<organism evidence="1 2">
    <name type="scientific">Roridomyces roridus</name>
    <dbReference type="NCBI Taxonomy" id="1738132"/>
    <lineage>
        <taxon>Eukaryota</taxon>
        <taxon>Fungi</taxon>
        <taxon>Dikarya</taxon>
        <taxon>Basidiomycota</taxon>
        <taxon>Agaricomycotina</taxon>
        <taxon>Agaricomycetes</taxon>
        <taxon>Agaricomycetidae</taxon>
        <taxon>Agaricales</taxon>
        <taxon>Marasmiineae</taxon>
        <taxon>Mycenaceae</taxon>
        <taxon>Roridomyces</taxon>
    </lineage>
</organism>
<keyword evidence="2" id="KW-1185">Reference proteome</keyword>
<evidence type="ECO:0000313" key="2">
    <source>
        <dbReference type="Proteomes" id="UP001221142"/>
    </source>
</evidence>